<name>C5ARR7_METEA</name>
<accession>C5ARR7</accession>
<evidence type="ECO:0000313" key="1">
    <source>
        <dbReference type="EMBL" id="ACS42405.1"/>
    </source>
</evidence>
<gene>
    <name evidence="1" type="ordered locus">MexAM1_META1p4789</name>
</gene>
<dbReference type="Proteomes" id="UP000009081">
    <property type="component" value="Chromosome"/>
</dbReference>
<organism evidence="1 2">
    <name type="scientific">Methylorubrum extorquens (strain ATCC 14718 / DSM 1338 / JCM 2805 / NCIMB 9133 / AM1)</name>
    <name type="common">Methylobacterium extorquens</name>
    <dbReference type="NCBI Taxonomy" id="272630"/>
    <lineage>
        <taxon>Bacteria</taxon>
        <taxon>Pseudomonadati</taxon>
        <taxon>Pseudomonadota</taxon>
        <taxon>Alphaproteobacteria</taxon>
        <taxon>Hyphomicrobiales</taxon>
        <taxon>Methylobacteriaceae</taxon>
        <taxon>Methylorubrum</taxon>
    </lineage>
</organism>
<dbReference type="KEGG" id="mea:Mex_1p4789"/>
<evidence type="ECO:0000313" key="2">
    <source>
        <dbReference type="Proteomes" id="UP000009081"/>
    </source>
</evidence>
<dbReference type="HOGENOM" id="CLU_3009083_0_0_5"/>
<protein>
    <submittedName>
        <fullName evidence="1">Uncharacterized protein</fullName>
    </submittedName>
</protein>
<dbReference type="EMBL" id="CP001510">
    <property type="protein sequence ID" value="ACS42405.1"/>
    <property type="molecule type" value="Genomic_DNA"/>
</dbReference>
<dbReference type="AlphaFoldDB" id="C5ARR7"/>
<sequence length="56" mass="6777">MLTNSMIGMIRRRWQSARPFQGHTNESLLRKIQNDAIRENVKEQARRELQLRVNER</sequence>
<reference evidence="1 2" key="1">
    <citation type="journal article" date="2009" name="PLoS ONE">
        <title>Methylobacterium genome sequences: a reference blueprint to investigate microbial metabolism of C1 compounds from natural and industrial sources.</title>
        <authorList>
            <person name="Vuilleumier S."/>
            <person name="Chistoserdova L."/>
            <person name="Lee M.-C."/>
            <person name="Bringel F."/>
            <person name="Lajus A."/>
            <person name="Zhou Y."/>
            <person name="Gourion B."/>
            <person name="Barbe V."/>
            <person name="Chang J."/>
            <person name="Cruveiller S."/>
            <person name="Dossat C."/>
            <person name="Gillett W."/>
            <person name="Gruffaz C."/>
            <person name="Haugen E."/>
            <person name="Hourcade E."/>
            <person name="Levy R."/>
            <person name="Mangenot S."/>
            <person name="Muller E."/>
            <person name="Nadalig T."/>
            <person name="Pagni M."/>
            <person name="Penny C."/>
            <person name="Peyraud R."/>
            <person name="Robinson D.G."/>
            <person name="Roche D."/>
            <person name="Rouy Z."/>
            <person name="Saenampechek C."/>
            <person name="Salvignol G."/>
            <person name="Vallenet D."/>
            <person name="Wu Z."/>
            <person name="Marx C.J."/>
            <person name="Vorholt J.A."/>
            <person name="Olson M.V."/>
            <person name="Kaul R."/>
            <person name="Weissenbach J."/>
            <person name="Medigue C."/>
            <person name="Lidstrom M.E."/>
        </authorList>
    </citation>
    <scope>NUCLEOTIDE SEQUENCE [LARGE SCALE GENOMIC DNA]</scope>
    <source>
        <strain evidence="2">ATCC 14718 / DSM 1338 / JCM 2805 / NCIMB 9133 / AM1</strain>
    </source>
</reference>
<dbReference type="RefSeq" id="WP_015857501.1">
    <property type="nucleotide sequence ID" value="NC_012808.1"/>
</dbReference>
<keyword evidence="2" id="KW-1185">Reference proteome</keyword>
<proteinExistence type="predicted"/>